<dbReference type="Gene3D" id="3.60.20.10">
    <property type="entry name" value="Glutamine Phosphoribosylpyrophosphate, subunit 1, domain 1"/>
    <property type="match status" value="1"/>
</dbReference>
<dbReference type="InterPro" id="IPR029055">
    <property type="entry name" value="Ntn_hydrolases_N"/>
</dbReference>
<comment type="similarity">
    <text evidence="2">Belongs to the asparagine synthetase family.</text>
</comment>
<feature type="domain" description="Glutamine amidotransferase type-2" evidence="9">
    <location>
        <begin position="2"/>
        <end position="216"/>
    </location>
</feature>
<evidence type="ECO:0000259" key="9">
    <source>
        <dbReference type="PROSITE" id="PS51278"/>
    </source>
</evidence>
<dbReference type="PANTHER" id="PTHR43284:SF1">
    <property type="entry name" value="ASPARAGINE SYNTHETASE"/>
    <property type="match status" value="1"/>
</dbReference>
<gene>
    <name evidence="10" type="primary">asnB</name>
    <name evidence="10" type="ORF">ACFO4N_13085</name>
</gene>
<accession>A0ABV9GQZ3</accession>
<keyword evidence="11" id="KW-1185">Reference proteome</keyword>
<evidence type="ECO:0000256" key="8">
    <source>
        <dbReference type="ARBA" id="ARBA00048741"/>
    </source>
</evidence>
<dbReference type="RefSeq" id="WP_376846741.1">
    <property type="nucleotide sequence ID" value="NZ_JBHSFW010000010.1"/>
</dbReference>
<dbReference type="PIRSF" id="PIRSF001589">
    <property type="entry name" value="Asn_synthetase_glu-h"/>
    <property type="match status" value="1"/>
</dbReference>
<keyword evidence="7" id="KW-0315">Glutamine amidotransferase</keyword>
<evidence type="ECO:0000256" key="5">
    <source>
        <dbReference type="ARBA" id="ARBA00022840"/>
    </source>
</evidence>
<keyword evidence="4" id="KW-0547">Nucleotide-binding</keyword>
<dbReference type="GO" id="GO:0004066">
    <property type="term" value="F:asparagine synthase (glutamine-hydrolyzing) activity"/>
    <property type="evidence" value="ECO:0007669"/>
    <property type="project" value="UniProtKB-EC"/>
</dbReference>
<reference evidence="11" key="1">
    <citation type="journal article" date="2019" name="Int. J. Syst. Evol. Microbiol.">
        <title>The Global Catalogue of Microorganisms (GCM) 10K type strain sequencing project: providing services to taxonomists for standard genome sequencing and annotation.</title>
        <authorList>
            <consortium name="The Broad Institute Genomics Platform"/>
            <consortium name="The Broad Institute Genome Sequencing Center for Infectious Disease"/>
            <person name="Wu L."/>
            <person name="Ma J."/>
        </authorList>
    </citation>
    <scope>NUCLEOTIDE SEQUENCE [LARGE SCALE GENOMIC DNA]</scope>
    <source>
        <strain evidence="11">CGMCC 1.16306</strain>
    </source>
</reference>
<keyword evidence="10" id="KW-0436">Ligase</keyword>
<dbReference type="Pfam" id="PF00733">
    <property type="entry name" value="Asn_synthase"/>
    <property type="match status" value="1"/>
</dbReference>
<dbReference type="SUPFAM" id="SSF52402">
    <property type="entry name" value="Adenine nucleotide alpha hydrolases-like"/>
    <property type="match status" value="1"/>
</dbReference>
<comment type="catalytic activity">
    <reaction evidence="8">
        <text>L-aspartate + L-glutamine + ATP + H2O = L-asparagine + L-glutamate + AMP + diphosphate + H(+)</text>
        <dbReference type="Rhea" id="RHEA:12228"/>
        <dbReference type="ChEBI" id="CHEBI:15377"/>
        <dbReference type="ChEBI" id="CHEBI:15378"/>
        <dbReference type="ChEBI" id="CHEBI:29985"/>
        <dbReference type="ChEBI" id="CHEBI:29991"/>
        <dbReference type="ChEBI" id="CHEBI:30616"/>
        <dbReference type="ChEBI" id="CHEBI:33019"/>
        <dbReference type="ChEBI" id="CHEBI:58048"/>
        <dbReference type="ChEBI" id="CHEBI:58359"/>
        <dbReference type="ChEBI" id="CHEBI:456215"/>
        <dbReference type="EC" id="6.3.5.4"/>
    </reaction>
</comment>
<comment type="caution">
    <text evidence="10">The sequence shown here is derived from an EMBL/GenBank/DDBJ whole genome shotgun (WGS) entry which is preliminary data.</text>
</comment>
<keyword evidence="6" id="KW-0028">Amino-acid biosynthesis</keyword>
<dbReference type="NCBIfam" id="TIGR01536">
    <property type="entry name" value="asn_synth_AEB"/>
    <property type="match status" value="1"/>
</dbReference>
<keyword evidence="6" id="KW-0061">Asparagine biosynthesis</keyword>
<evidence type="ECO:0000256" key="6">
    <source>
        <dbReference type="ARBA" id="ARBA00022888"/>
    </source>
</evidence>
<comment type="pathway">
    <text evidence="1">Amino-acid biosynthesis; L-asparagine biosynthesis; L-asparagine from L-aspartate (L-Gln route): step 1/1.</text>
</comment>
<evidence type="ECO:0000256" key="4">
    <source>
        <dbReference type="ARBA" id="ARBA00022741"/>
    </source>
</evidence>
<protein>
    <recommendedName>
        <fullName evidence="3">asparagine synthase (glutamine-hydrolyzing)</fullName>
        <ecNumber evidence="3">6.3.5.4</ecNumber>
    </recommendedName>
</protein>
<evidence type="ECO:0000256" key="1">
    <source>
        <dbReference type="ARBA" id="ARBA00005187"/>
    </source>
</evidence>
<evidence type="ECO:0000313" key="11">
    <source>
        <dbReference type="Proteomes" id="UP001596022"/>
    </source>
</evidence>
<keyword evidence="5" id="KW-0067">ATP-binding</keyword>
<dbReference type="Pfam" id="PF13537">
    <property type="entry name" value="GATase_7"/>
    <property type="match status" value="1"/>
</dbReference>
<dbReference type="PROSITE" id="PS51278">
    <property type="entry name" value="GATASE_TYPE_2"/>
    <property type="match status" value="1"/>
</dbReference>
<dbReference type="InterPro" id="IPR001962">
    <property type="entry name" value="Asn_synthase"/>
</dbReference>
<dbReference type="PANTHER" id="PTHR43284">
    <property type="entry name" value="ASPARAGINE SYNTHETASE (GLUTAMINE-HYDROLYZING)"/>
    <property type="match status" value="1"/>
</dbReference>
<evidence type="ECO:0000256" key="3">
    <source>
        <dbReference type="ARBA" id="ARBA00012737"/>
    </source>
</evidence>
<dbReference type="EMBL" id="JBHSFW010000010">
    <property type="protein sequence ID" value="MFC4619650.1"/>
    <property type="molecule type" value="Genomic_DNA"/>
</dbReference>
<dbReference type="Proteomes" id="UP001596022">
    <property type="component" value="Unassembled WGS sequence"/>
</dbReference>
<dbReference type="SUPFAM" id="SSF56235">
    <property type="entry name" value="N-terminal nucleophile aminohydrolases (Ntn hydrolases)"/>
    <property type="match status" value="1"/>
</dbReference>
<dbReference type="InterPro" id="IPR017932">
    <property type="entry name" value="GATase_2_dom"/>
</dbReference>
<name>A0ABV9GQZ3_9BACL</name>
<dbReference type="InterPro" id="IPR014729">
    <property type="entry name" value="Rossmann-like_a/b/a_fold"/>
</dbReference>
<dbReference type="InterPro" id="IPR033738">
    <property type="entry name" value="AsnB_N"/>
</dbReference>
<organism evidence="10 11">
    <name type="scientific">Camelliibacillus cellulosilyticus</name>
    <dbReference type="NCBI Taxonomy" id="2174486"/>
    <lineage>
        <taxon>Bacteria</taxon>
        <taxon>Bacillati</taxon>
        <taxon>Bacillota</taxon>
        <taxon>Bacilli</taxon>
        <taxon>Bacillales</taxon>
        <taxon>Sporolactobacillaceae</taxon>
        <taxon>Camelliibacillus</taxon>
    </lineage>
</organism>
<dbReference type="EC" id="6.3.5.4" evidence="3"/>
<dbReference type="InterPro" id="IPR051786">
    <property type="entry name" value="ASN_synthetase/amidase"/>
</dbReference>
<dbReference type="CDD" id="cd01991">
    <property type="entry name" value="Asn_synthase_B_C"/>
    <property type="match status" value="1"/>
</dbReference>
<evidence type="ECO:0000256" key="7">
    <source>
        <dbReference type="ARBA" id="ARBA00022962"/>
    </source>
</evidence>
<dbReference type="InterPro" id="IPR006426">
    <property type="entry name" value="Asn_synth_AEB"/>
</dbReference>
<evidence type="ECO:0000313" key="10">
    <source>
        <dbReference type="EMBL" id="MFC4619650.1"/>
    </source>
</evidence>
<dbReference type="Gene3D" id="3.40.50.620">
    <property type="entry name" value="HUPs"/>
    <property type="match status" value="1"/>
</dbReference>
<sequence>MCGIIGWVDGKRDLRSERPIIEQMTNCLKHRGPDEQALWTTPQVAFGHARLIVVDPSGGKQPMHKDRDGQTFTIVYNGELYNTEDIRAELMLKGYTFKGHSDTEVLLSAYIEWGEACVDRLNGIFAFAIWDGGRRQLFMGRDRLGVKPLFYHVGGDYLIFGSEIKALLKHPYIKPAITREGLSEVIGLGPSKTPGSGIYKGIHELRPAHILTFSFEKGLNIRRYWNVQSDHHTDDIAETVLKVRDLIIDAVKRQMYADVPVATFLSGGIDSSGISAIGSRYLITRGAGPLQTFSIDYEDNDKYFKKSSFQPNSDRDFVHLVSEHIGSDHHALIIPTDILVDQLRQAILFRDTPGYADIDASLLWFCGKMKKDATVALSGECADEIFGGYPWFHHPETSTKEGFPWIRSIDWRQSLLNDKWHQRLHLKEYAMERFQETIKETPRLDGETDLDAKRRALFYLNMTWFMTALLDRKDRMSMGASMEVRVPFADHRLVEYVWNIPWEIKMMNGHEKGVLRQAFEGFLPDIILYRKKSPYPKTHHPTYTKKVSAWLNDIIKQPSAPLLELFNKKKLKDMIETSGRSFQIPWFGQLMSGPQLIAHLAQINVWLETYHVNIEDR</sequence>
<proteinExistence type="inferred from homology"/>
<dbReference type="CDD" id="cd00712">
    <property type="entry name" value="AsnB"/>
    <property type="match status" value="1"/>
</dbReference>
<evidence type="ECO:0000256" key="2">
    <source>
        <dbReference type="ARBA" id="ARBA00005752"/>
    </source>
</evidence>